<keyword evidence="5" id="KW-0808">Transferase</keyword>
<feature type="transmembrane region" description="Helical" evidence="11">
    <location>
        <begin position="163"/>
        <end position="182"/>
    </location>
</feature>
<dbReference type="InterPro" id="IPR050428">
    <property type="entry name" value="TCS_sensor_his_kinase"/>
</dbReference>
<dbReference type="Gene3D" id="1.10.287.130">
    <property type="match status" value="1"/>
</dbReference>
<keyword evidence="7 14" id="KW-0418">Kinase</keyword>
<evidence type="ECO:0000256" key="7">
    <source>
        <dbReference type="ARBA" id="ARBA00022777"/>
    </source>
</evidence>
<sequence length="460" mass="51190">MIELLKRLWESTSFRLTLNYSILAIFTTLFLIGFFYVQVFGALRDEHLRQISVAVQRLSIAYEVGGREEVLRMIELTLSDRIDSGQEIYLLLDENKHTLVGNIHAIPGLNELPEQQVVEVQIKHIDALSEGNVRVTKLAGGETLVVGHELGTLNELRAMLSRIILTSMMLALMLVILGAYVFSSELKYRIGRIRVLTEQVGAGDISKRISSESEDIFGLIHHDINRMLDKIESLMQSARHISDTVAHNIRTPLTRIVGKLRETRNLPGVPAPVQQAQQEAIEEVEKLSVLLGKLLQIAELNAGVHRQSFKACNLEQIAEDVLDLYQFIAEEKGVRLHQKRIDAVTLNGDSNLLASALANLVDNAIKYARKNVNVGIERKIGHLVVISVEDDGPGLPESEYENVGKYFYRYHHDSEGFGLGLSSVSAIVELHRGELIFSKGESGLKVTIALPAPSFAQPPT</sequence>
<accession>A0ABX8SS27</accession>
<feature type="domain" description="HAMP" evidence="13">
    <location>
        <begin position="189"/>
        <end position="236"/>
    </location>
</feature>
<evidence type="ECO:0000259" key="12">
    <source>
        <dbReference type="PROSITE" id="PS50109"/>
    </source>
</evidence>
<dbReference type="PROSITE" id="PS50109">
    <property type="entry name" value="HIS_KIN"/>
    <property type="match status" value="1"/>
</dbReference>
<comment type="subcellular location">
    <subcellularLocation>
        <location evidence="2">Membrane</location>
    </subcellularLocation>
</comment>
<keyword evidence="10 11" id="KW-0472">Membrane</keyword>
<dbReference type="PROSITE" id="PS50885">
    <property type="entry name" value="HAMP"/>
    <property type="match status" value="1"/>
</dbReference>
<comment type="catalytic activity">
    <reaction evidence="1">
        <text>ATP + protein L-histidine = ADP + protein N-phospho-L-histidine.</text>
        <dbReference type="EC" id="2.7.13.3"/>
    </reaction>
</comment>
<dbReference type="Gene3D" id="3.30.565.10">
    <property type="entry name" value="Histidine kinase-like ATPase, C-terminal domain"/>
    <property type="match status" value="1"/>
</dbReference>
<gene>
    <name evidence="14" type="ORF">FE795_07345</name>
</gene>
<reference evidence="14 15" key="1">
    <citation type="submission" date="2020-02" db="EMBL/GenBank/DDBJ databases">
        <title>Partial ammonium oxidation to N2 by heterotrophic bacteria.</title>
        <authorList>
            <person name="Wu M."/>
        </authorList>
    </citation>
    <scope>NUCLEOTIDE SEQUENCE [LARGE SCALE GENOMIC DNA]</scope>
    <source>
        <strain evidence="14 15">HO-1</strain>
    </source>
</reference>
<evidence type="ECO:0000256" key="3">
    <source>
        <dbReference type="ARBA" id="ARBA00012438"/>
    </source>
</evidence>
<name>A0ABX8SS27_9BURK</name>
<dbReference type="SUPFAM" id="SSF55874">
    <property type="entry name" value="ATPase domain of HSP90 chaperone/DNA topoisomerase II/histidine kinase"/>
    <property type="match status" value="1"/>
</dbReference>
<dbReference type="PRINTS" id="PR00344">
    <property type="entry name" value="BCTRLSENSOR"/>
</dbReference>
<dbReference type="PANTHER" id="PTHR45436">
    <property type="entry name" value="SENSOR HISTIDINE KINASE YKOH"/>
    <property type="match status" value="1"/>
</dbReference>
<proteinExistence type="predicted"/>
<dbReference type="InterPro" id="IPR005467">
    <property type="entry name" value="His_kinase_dom"/>
</dbReference>
<evidence type="ECO:0000256" key="4">
    <source>
        <dbReference type="ARBA" id="ARBA00022553"/>
    </source>
</evidence>
<evidence type="ECO:0000256" key="6">
    <source>
        <dbReference type="ARBA" id="ARBA00022692"/>
    </source>
</evidence>
<dbReference type="SUPFAM" id="SSF47384">
    <property type="entry name" value="Homodimeric domain of signal transducing histidine kinase"/>
    <property type="match status" value="1"/>
</dbReference>
<dbReference type="RefSeq" id="WP_003801302.1">
    <property type="nucleotide sequence ID" value="NZ_CP049362.1"/>
</dbReference>
<protein>
    <recommendedName>
        <fullName evidence="3">histidine kinase</fullName>
        <ecNumber evidence="3">2.7.13.3</ecNumber>
    </recommendedName>
</protein>
<evidence type="ECO:0000256" key="2">
    <source>
        <dbReference type="ARBA" id="ARBA00004370"/>
    </source>
</evidence>
<evidence type="ECO:0000256" key="5">
    <source>
        <dbReference type="ARBA" id="ARBA00022679"/>
    </source>
</evidence>
<dbReference type="SMART" id="SM00388">
    <property type="entry name" value="HisKA"/>
    <property type="match status" value="1"/>
</dbReference>
<dbReference type="EMBL" id="CP049362">
    <property type="protein sequence ID" value="QXX78843.1"/>
    <property type="molecule type" value="Genomic_DNA"/>
</dbReference>
<evidence type="ECO:0000256" key="1">
    <source>
        <dbReference type="ARBA" id="ARBA00000085"/>
    </source>
</evidence>
<feature type="domain" description="Histidine kinase" evidence="12">
    <location>
        <begin position="244"/>
        <end position="454"/>
    </location>
</feature>
<organism evidence="14 15">
    <name type="scientific">Alcaligenes ammonioxydans</name>
    <dbReference type="NCBI Taxonomy" id="2582914"/>
    <lineage>
        <taxon>Bacteria</taxon>
        <taxon>Pseudomonadati</taxon>
        <taxon>Pseudomonadota</taxon>
        <taxon>Betaproteobacteria</taxon>
        <taxon>Burkholderiales</taxon>
        <taxon>Alcaligenaceae</taxon>
        <taxon>Alcaligenes</taxon>
    </lineage>
</organism>
<feature type="transmembrane region" description="Helical" evidence="11">
    <location>
        <begin position="20"/>
        <end position="43"/>
    </location>
</feature>
<evidence type="ECO:0000313" key="15">
    <source>
        <dbReference type="Proteomes" id="UP000826050"/>
    </source>
</evidence>
<dbReference type="CDD" id="cd00082">
    <property type="entry name" value="HisKA"/>
    <property type="match status" value="1"/>
</dbReference>
<dbReference type="InterPro" id="IPR004358">
    <property type="entry name" value="Sig_transdc_His_kin-like_C"/>
</dbReference>
<dbReference type="EC" id="2.7.13.3" evidence="3"/>
<evidence type="ECO:0000259" key="13">
    <source>
        <dbReference type="PROSITE" id="PS50885"/>
    </source>
</evidence>
<dbReference type="InterPro" id="IPR003661">
    <property type="entry name" value="HisK_dim/P_dom"/>
</dbReference>
<evidence type="ECO:0000256" key="10">
    <source>
        <dbReference type="ARBA" id="ARBA00023136"/>
    </source>
</evidence>
<keyword evidence="15" id="KW-1185">Reference proteome</keyword>
<evidence type="ECO:0000313" key="14">
    <source>
        <dbReference type="EMBL" id="QXX78843.1"/>
    </source>
</evidence>
<dbReference type="InterPro" id="IPR036890">
    <property type="entry name" value="HATPase_C_sf"/>
</dbReference>
<evidence type="ECO:0000256" key="9">
    <source>
        <dbReference type="ARBA" id="ARBA00023012"/>
    </source>
</evidence>
<dbReference type="InterPro" id="IPR003594">
    <property type="entry name" value="HATPase_dom"/>
</dbReference>
<evidence type="ECO:0000256" key="8">
    <source>
        <dbReference type="ARBA" id="ARBA00022989"/>
    </source>
</evidence>
<dbReference type="Proteomes" id="UP000826050">
    <property type="component" value="Chromosome"/>
</dbReference>
<keyword evidence="9" id="KW-0902">Two-component regulatory system</keyword>
<dbReference type="SMART" id="SM00387">
    <property type="entry name" value="HATPase_c"/>
    <property type="match status" value="1"/>
</dbReference>
<dbReference type="InterPro" id="IPR003660">
    <property type="entry name" value="HAMP_dom"/>
</dbReference>
<dbReference type="InterPro" id="IPR036097">
    <property type="entry name" value="HisK_dim/P_sf"/>
</dbReference>
<dbReference type="CDD" id="cd06225">
    <property type="entry name" value="HAMP"/>
    <property type="match status" value="1"/>
</dbReference>
<dbReference type="GO" id="GO:0016301">
    <property type="term" value="F:kinase activity"/>
    <property type="evidence" value="ECO:0007669"/>
    <property type="project" value="UniProtKB-KW"/>
</dbReference>
<evidence type="ECO:0000256" key="11">
    <source>
        <dbReference type="SAM" id="Phobius"/>
    </source>
</evidence>
<dbReference type="Pfam" id="PF02518">
    <property type="entry name" value="HATPase_c"/>
    <property type="match status" value="1"/>
</dbReference>
<keyword evidence="6 11" id="KW-0812">Transmembrane</keyword>
<keyword evidence="8 11" id="KW-1133">Transmembrane helix</keyword>
<dbReference type="PANTHER" id="PTHR45436:SF8">
    <property type="entry name" value="HISTIDINE KINASE"/>
    <property type="match status" value="1"/>
</dbReference>
<keyword evidence="4" id="KW-0597">Phosphoprotein</keyword>